<dbReference type="Pfam" id="PF10558">
    <property type="entry name" value="MTP18"/>
    <property type="match status" value="1"/>
</dbReference>
<evidence type="ECO:0000256" key="1">
    <source>
        <dbReference type="ARBA" id="ARBA00009224"/>
    </source>
</evidence>
<protein>
    <recommendedName>
        <fullName evidence="2">Mitochondrial fission process protein 1</fullName>
    </recommendedName>
    <alternativeName>
        <fullName evidence="3">Mitochondrial 18 kDa protein</fullName>
    </alternativeName>
</protein>
<dbReference type="OrthoDB" id="6051859at2759"/>
<dbReference type="PANTHER" id="PTHR11001:SF2">
    <property type="entry name" value="MITOCHONDRIAL FISSION PROCESS PROTEIN 1"/>
    <property type="match status" value="1"/>
</dbReference>
<comment type="caution">
    <text evidence="4">The sequence shown here is derived from an EMBL/GenBank/DDBJ whole genome shotgun (WGS) entry which is preliminary data.</text>
</comment>
<reference evidence="4" key="1">
    <citation type="submission" date="2021-04" db="EMBL/GenBank/DDBJ databases">
        <authorList>
            <consortium name="Molecular Ecology Group"/>
        </authorList>
    </citation>
    <scope>NUCLEOTIDE SEQUENCE</scope>
</reference>
<dbReference type="PANTHER" id="PTHR11001">
    <property type="entry name" value="MITOCHONDRIAL FISSION PROCESS PROTEIN 1"/>
    <property type="match status" value="1"/>
</dbReference>
<dbReference type="InterPro" id="IPR019560">
    <property type="entry name" value="Mitochondrial_18_kDa_protein"/>
</dbReference>
<gene>
    <name evidence="4" type="ORF">CUNI_LOCUS4325</name>
</gene>
<evidence type="ECO:0000256" key="3">
    <source>
        <dbReference type="ARBA" id="ARBA00029631"/>
    </source>
</evidence>
<proteinExistence type="inferred from homology"/>
<keyword evidence="5" id="KW-1185">Reference proteome</keyword>
<dbReference type="GO" id="GO:0005739">
    <property type="term" value="C:mitochondrion"/>
    <property type="evidence" value="ECO:0007669"/>
    <property type="project" value="TreeGrafter"/>
</dbReference>
<evidence type="ECO:0000313" key="4">
    <source>
        <dbReference type="EMBL" id="CAG5118767.1"/>
    </source>
</evidence>
<evidence type="ECO:0000256" key="2">
    <source>
        <dbReference type="ARBA" id="ARBA00017835"/>
    </source>
</evidence>
<dbReference type="Proteomes" id="UP000678393">
    <property type="component" value="Unassembled WGS sequence"/>
</dbReference>
<dbReference type="EMBL" id="CAJHNH020000604">
    <property type="protein sequence ID" value="CAG5118767.1"/>
    <property type="molecule type" value="Genomic_DNA"/>
</dbReference>
<dbReference type="GO" id="GO:0000266">
    <property type="term" value="P:mitochondrial fission"/>
    <property type="evidence" value="ECO:0007669"/>
    <property type="project" value="TreeGrafter"/>
</dbReference>
<organism evidence="4 5">
    <name type="scientific">Candidula unifasciata</name>
    <dbReference type="NCBI Taxonomy" id="100452"/>
    <lineage>
        <taxon>Eukaryota</taxon>
        <taxon>Metazoa</taxon>
        <taxon>Spiralia</taxon>
        <taxon>Lophotrochozoa</taxon>
        <taxon>Mollusca</taxon>
        <taxon>Gastropoda</taxon>
        <taxon>Heterobranchia</taxon>
        <taxon>Euthyneura</taxon>
        <taxon>Panpulmonata</taxon>
        <taxon>Eupulmonata</taxon>
        <taxon>Stylommatophora</taxon>
        <taxon>Helicina</taxon>
        <taxon>Helicoidea</taxon>
        <taxon>Geomitridae</taxon>
        <taxon>Candidula</taxon>
    </lineage>
</organism>
<sequence length="165" mass="18235">MGHYSHDFLKAYPFRFCGYGFGMAEAVRGTAAPTVVRGLYMVASGFVFARTLYKPFQISKVHIYCIKHTIYDIVSLPKTQSPVKIVLWTADTFVYEIIASGAVPVFTASLIKSVVSTVLPAKTLAGPARLWTPAVVSLMSLPFVIPFTDTLLDTVMNETIRQIYS</sequence>
<dbReference type="AlphaFoldDB" id="A0A8S3YNJ8"/>
<comment type="similarity">
    <text evidence="1">Belongs to the MTFP1 family.</text>
</comment>
<name>A0A8S3YNJ8_9EUPU</name>
<accession>A0A8S3YNJ8</accession>
<evidence type="ECO:0000313" key="5">
    <source>
        <dbReference type="Proteomes" id="UP000678393"/>
    </source>
</evidence>